<evidence type="ECO:0000313" key="4">
    <source>
        <dbReference type="Proteomes" id="UP000235145"/>
    </source>
</evidence>
<keyword evidence="2" id="KW-0732">Signal</keyword>
<evidence type="ECO:0000256" key="1">
    <source>
        <dbReference type="SAM" id="MobiDB-lite"/>
    </source>
</evidence>
<feature type="region of interest" description="Disordered" evidence="1">
    <location>
        <begin position="391"/>
        <end position="426"/>
    </location>
</feature>
<comment type="caution">
    <text evidence="3">The sequence shown here is derived from an EMBL/GenBank/DDBJ whole genome shotgun (WGS) entry which is preliminary data.</text>
</comment>
<sequence length="426" mass="46754">MMFSSRLSLTIAGMNLLLEGLSEPSIKYNCPAGGYAGAICQGDRLVWIWTLKDGKKVPCMQGDMRGSMPRVEEQNRRMWFVSTSGIHRESHWRAFWCGESIFQASEEQSMVVFQRRSCGSEIVVSFQIILRYKFFKFPQDVYGHTFVLSWSYQVPETKLKLFQESAVVRVLYCAPPFVPRWSLRSDSYFSVRFVTLEFTFHALPPATVDDMDSMSNVVLDHNLTYAATQAMTYLTAGSRHVQQFDELEHAHSVLSTSEAGLQDEVSGLGATVRRLEGENKSIVSEKMVLENVRSALEGQVDSLTKANEGLMIHNESLERDLVDRVQELEVDAGTYDPSASDLRSSHSSALDDALLVFATMDFAGLLGLGHLDVDGVCALCAFDEGEDTMEDLGVGDGEAGDGVKVDDVGGAGGGGKVDGASGDDGV</sequence>
<proteinExistence type="predicted"/>
<gene>
    <name evidence="3" type="ORF">LSAT_V11C900455420</name>
</gene>
<name>A0A9R1WVB5_LACSA</name>
<accession>A0A9R1WVB5</accession>
<protein>
    <submittedName>
        <fullName evidence="3">Uncharacterized protein</fullName>
    </submittedName>
</protein>
<organism evidence="3 4">
    <name type="scientific">Lactuca sativa</name>
    <name type="common">Garden lettuce</name>
    <dbReference type="NCBI Taxonomy" id="4236"/>
    <lineage>
        <taxon>Eukaryota</taxon>
        <taxon>Viridiplantae</taxon>
        <taxon>Streptophyta</taxon>
        <taxon>Embryophyta</taxon>
        <taxon>Tracheophyta</taxon>
        <taxon>Spermatophyta</taxon>
        <taxon>Magnoliopsida</taxon>
        <taxon>eudicotyledons</taxon>
        <taxon>Gunneridae</taxon>
        <taxon>Pentapetalae</taxon>
        <taxon>asterids</taxon>
        <taxon>campanulids</taxon>
        <taxon>Asterales</taxon>
        <taxon>Asteraceae</taxon>
        <taxon>Cichorioideae</taxon>
        <taxon>Cichorieae</taxon>
        <taxon>Lactucinae</taxon>
        <taxon>Lactuca</taxon>
    </lineage>
</organism>
<feature type="signal peptide" evidence="2">
    <location>
        <begin position="1"/>
        <end position="22"/>
    </location>
</feature>
<evidence type="ECO:0000256" key="2">
    <source>
        <dbReference type="SAM" id="SignalP"/>
    </source>
</evidence>
<reference evidence="3 4" key="1">
    <citation type="journal article" date="2017" name="Nat. Commun.">
        <title>Genome assembly with in vitro proximity ligation data and whole-genome triplication in lettuce.</title>
        <authorList>
            <person name="Reyes-Chin-Wo S."/>
            <person name="Wang Z."/>
            <person name="Yang X."/>
            <person name="Kozik A."/>
            <person name="Arikit S."/>
            <person name="Song C."/>
            <person name="Xia L."/>
            <person name="Froenicke L."/>
            <person name="Lavelle D.O."/>
            <person name="Truco M.J."/>
            <person name="Xia R."/>
            <person name="Zhu S."/>
            <person name="Xu C."/>
            <person name="Xu H."/>
            <person name="Xu X."/>
            <person name="Cox K."/>
            <person name="Korf I."/>
            <person name="Meyers B.C."/>
            <person name="Michelmore R.W."/>
        </authorList>
    </citation>
    <scope>NUCLEOTIDE SEQUENCE [LARGE SCALE GENOMIC DNA]</scope>
    <source>
        <strain evidence="4">cv. Salinas</strain>
        <tissue evidence="3">Seedlings</tissue>
    </source>
</reference>
<keyword evidence="4" id="KW-1185">Reference proteome</keyword>
<dbReference type="EMBL" id="NBSK02000009">
    <property type="protein sequence ID" value="KAJ0188931.1"/>
    <property type="molecule type" value="Genomic_DNA"/>
</dbReference>
<evidence type="ECO:0000313" key="3">
    <source>
        <dbReference type="EMBL" id="KAJ0188931.1"/>
    </source>
</evidence>
<feature type="chain" id="PRO_5040313943" evidence="2">
    <location>
        <begin position="23"/>
        <end position="426"/>
    </location>
</feature>
<feature type="compositionally biased region" description="Gly residues" evidence="1">
    <location>
        <begin position="409"/>
        <end position="426"/>
    </location>
</feature>
<dbReference type="AlphaFoldDB" id="A0A9R1WVB5"/>
<dbReference type="Proteomes" id="UP000235145">
    <property type="component" value="Unassembled WGS sequence"/>
</dbReference>